<dbReference type="PROSITE" id="PS51379">
    <property type="entry name" value="4FE4S_FER_2"/>
    <property type="match status" value="1"/>
</dbReference>
<keyword evidence="3" id="KW-0411">Iron-sulfur</keyword>
<gene>
    <name evidence="5" type="ORF">METZ01_LOCUS224145</name>
</gene>
<dbReference type="PRINTS" id="PR00352">
    <property type="entry name" value="3FE4SFRDOXIN"/>
</dbReference>
<sequence length="66" mass="7073">VSLIVDEDRCIGIGQCELLEPEVFQLGDEDAISRVVDSAGLPRVRALEVADRCPSSAISIAEPYDA</sequence>
<feature type="domain" description="4Fe-4S ferredoxin-type" evidence="4">
    <location>
        <begin position="1"/>
        <end position="29"/>
    </location>
</feature>
<dbReference type="SUPFAM" id="SSF54862">
    <property type="entry name" value="4Fe-4S ferredoxins"/>
    <property type="match status" value="1"/>
</dbReference>
<dbReference type="GO" id="GO:0005506">
    <property type="term" value="F:iron ion binding"/>
    <property type="evidence" value="ECO:0007669"/>
    <property type="project" value="InterPro"/>
</dbReference>
<name>A0A382GAS1_9ZZZZ</name>
<feature type="non-terminal residue" evidence="5">
    <location>
        <position position="1"/>
    </location>
</feature>
<dbReference type="AlphaFoldDB" id="A0A382GAS1"/>
<evidence type="ECO:0000256" key="2">
    <source>
        <dbReference type="ARBA" id="ARBA00023004"/>
    </source>
</evidence>
<dbReference type="InterPro" id="IPR001080">
    <property type="entry name" value="3Fe4S_ferredoxin"/>
</dbReference>
<keyword evidence="1" id="KW-0479">Metal-binding</keyword>
<dbReference type="GO" id="GO:0009055">
    <property type="term" value="F:electron transfer activity"/>
    <property type="evidence" value="ECO:0007669"/>
    <property type="project" value="InterPro"/>
</dbReference>
<dbReference type="Gene3D" id="3.30.70.20">
    <property type="match status" value="1"/>
</dbReference>
<dbReference type="Pfam" id="PF13370">
    <property type="entry name" value="Fer4_13"/>
    <property type="match status" value="1"/>
</dbReference>
<dbReference type="InterPro" id="IPR017896">
    <property type="entry name" value="4Fe4S_Fe-S-bd"/>
</dbReference>
<evidence type="ECO:0000313" key="5">
    <source>
        <dbReference type="EMBL" id="SVB71291.1"/>
    </source>
</evidence>
<evidence type="ECO:0000259" key="4">
    <source>
        <dbReference type="PROSITE" id="PS51379"/>
    </source>
</evidence>
<dbReference type="EMBL" id="UINC01054042">
    <property type="protein sequence ID" value="SVB71291.1"/>
    <property type="molecule type" value="Genomic_DNA"/>
</dbReference>
<accession>A0A382GAS1</accession>
<reference evidence="5" key="1">
    <citation type="submission" date="2018-05" db="EMBL/GenBank/DDBJ databases">
        <authorList>
            <person name="Lanie J.A."/>
            <person name="Ng W.-L."/>
            <person name="Kazmierczak K.M."/>
            <person name="Andrzejewski T.M."/>
            <person name="Davidsen T.M."/>
            <person name="Wayne K.J."/>
            <person name="Tettelin H."/>
            <person name="Glass J.I."/>
            <person name="Rusch D."/>
            <person name="Podicherti R."/>
            <person name="Tsui H.-C.T."/>
            <person name="Winkler M.E."/>
        </authorList>
    </citation>
    <scope>NUCLEOTIDE SEQUENCE</scope>
</reference>
<organism evidence="5">
    <name type="scientific">marine metagenome</name>
    <dbReference type="NCBI Taxonomy" id="408172"/>
    <lineage>
        <taxon>unclassified sequences</taxon>
        <taxon>metagenomes</taxon>
        <taxon>ecological metagenomes</taxon>
    </lineage>
</organism>
<protein>
    <recommendedName>
        <fullName evidence="4">4Fe-4S ferredoxin-type domain-containing protein</fullName>
    </recommendedName>
</protein>
<proteinExistence type="predicted"/>
<evidence type="ECO:0000256" key="1">
    <source>
        <dbReference type="ARBA" id="ARBA00022723"/>
    </source>
</evidence>
<keyword evidence="2" id="KW-0408">Iron</keyword>
<dbReference type="GO" id="GO:0051536">
    <property type="term" value="F:iron-sulfur cluster binding"/>
    <property type="evidence" value="ECO:0007669"/>
    <property type="project" value="UniProtKB-KW"/>
</dbReference>
<evidence type="ECO:0000256" key="3">
    <source>
        <dbReference type="ARBA" id="ARBA00023014"/>
    </source>
</evidence>